<organism evidence="2 3">
    <name type="scientific">Rugamonas aquatica</name>
    <dbReference type="NCBI Taxonomy" id="2743357"/>
    <lineage>
        <taxon>Bacteria</taxon>
        <taxon>Pseudomonadati</taxon>
        <taxon>Pseudomonadota</taxon>
        <taxon>Betaproteobacteria</taxon>
        <taxon>Burkholderiales</taxon>
        <taxon>Oxalobacteraceae</taxon>
        <taxon>Telluria group</taxon>
        <taxon>Rugamonas</taxon>
    </lineage>
</organism>
<dbReference type="EMBL" id="WHUG01000002">
    <property type="protein sequence ID" value="MQA37643.1"/>
    <property type="molecule type" value="Genomic_DNA"/>
</dbReference>
<keyword evidence="1" id="KW-0812">Transmembrane</keyword>
<gene>
    <name evidence="2" type="ORF">GEV02_05725</name>
</gene>
<dbReference type="Proteomes" id="UP000440498">
    <property type="component" value="Unassembled WGS sequence"/>
</dbReference>
<reference evidence="2 3" key="1">
    <citation type="submission" date="2019-10" db="EMBL/GenBank/DDBJ databases">
        <title>Two novel species isolated from a subtropical stream in China.</title>
        <authorList>
            <person name="Lu H."/>
        </authorList>
    </citation>
    <scope>NUCLEOTIDE SEQUENCE [LARGE SCALE GENOMIC DNA]</scope>
    <source>
        <strain evidence="2 3">FT29W</strain>
    </source>
</reference>
<keyword evidence="3" id="KW-1185">Reference proteome</keyword>
<dbReference type="RefSeq" id="WP_152837012.1">
    <property type="nucleotide sequence ID" value="NZ_WHUG01000002.1"/>
</dbReference>
<dbReference type="AlphaFoldDB" id="A0A6A7MY09"/>
<proteinExistence type="predicted"/>
<keyword evidence="1" id="KW-0472">Membrane</keyword>
<feature type="transmembrane region" description="Helical" evidence="1">
    <location>
        <begin position="12"/>
        <end position="31"/>
    </location>
</feature>
<comment type="caution">
    <text evidence="2">The sequence shown here is derived from an EMBL/GenBank/DDBJ whole genome shotgun (WGS) entry which is preliminary data.</text>
</comment>
<evidence type="ECO:0000256" key="1">
    <source>
        <dbReference type="SAM" id="Phobius"/>
    </source>
</evidence>
<accession>A0A6A7MY09</accession>
<name>A0A6A7MY09_9BURK</name>
<keyword evidence="1" id="KW-1133">Transmembrane helix</keyword>
<protein>
    <submittedName>
        <fullName evidence="2">Uncharacterized protein</fullName>
    </submittedName>
</protein>
<evidence type="ECO:0000313" key="3">
    <source>
        <dbReference type="Proteomes" id="UP000440498"/>
    </source>
</evidence>
<sequence>MEYRFSLTPRLIALAIFSGVAMMVLLFALGYQIGQSMAERPAPAVVDNAAKRARQQLTGKVNSEAATMAAPVTERVNAAQKAAQ</sequence>
<evidence type="ECO:0000313" key="2">
    <source>
        <dbReference type="EMBL" id="MQA37643.1"/>
    </source>
</evidence>